<dbReference type="InterPro" id="IPR050626">
    <property type="entry name" value="Peptidase_M16"/>
</dbReference>
<evidence type="ECO:0000256" key="6">
    <source>
        <dbReference type="ARBA" id="ARBA00022833"/>
    </source>
</evidence>
<keyword evidence="7" id="KW-0482">Metalloprotease</keyword>
<feature type="domain" description="Peptidase M16 C-terminal" evidence="11">
    <location>
        <begin position="698"/>
        <end position="874"/>
    </location>
</feature>
<sequence length="946" mass="105553">MKRSNKLWVYLVALSLFTGGYTQAQTKKNLKGSTVSASSEVIPLDTAVKTGKLANGFTYYIRRNTEPKERVQLYLALKAGSILENEQQLGLAHFIEHMSFNGTKNFPKNDLVNYLQKSGVRFGADLNAYTSFDETVYQLPLPTDDPVLFKNGMQIMRDWAQSALLDPAEIEKERGVILEEKRLGKGAQQRMQNKYLPVLFNGSRYANRLPIGTDDILKNFKPETLKGFYNTWYRPNLQALIVVGDINVKQVEQMIKEMFSDLKNPAKPAERTKYSIPLLNKNQFIAVTDKEMPYTVAQVLVKHPAADLKTKNDMRNSIIRSLYNQMMGARFSELMKQANPPFLQGESSIGDFMAGLDVAAAVVVAKPGELESGFKAVFTEIERARKFGFTSTELDRAKQSYLTGMEAAYKERDKTSSEQYVQEYLQYFLKGEASPGIAYEYNFSKEVMPGISLEEVNSITTRYLTDQNRDVVIMAPEKETATLPVEATVNSWIQAVKNSTITAYVDQVSDKPLLETKPAPGKVVSEKKISEIGVTELKLSNGVKVVLKPTDFKNDEILINAFSPGGTSLYSDADYQSASAASALVDASGIGEFNPIQLPKMLTGKRISVSPYISERSEGISAFSAPKDLETALQLVYLYFTKPRKDEEIFKSLIQQQKGSLANRESDPASVFSDTVSAVLGGYNVRRTGPSIAKIEQIDLDKAYSIYKDRFADAGDFTFTIVGSFKENEIRPLLEQYLGALPSSGRNEEAKDLGIRPPSGKLTKAVYKGQEDKATVRLVFPGSYTYNEENNHQLDALAEVLQIKLIERLREEESGVYSPGAGASYSKFPSNRYAVTVSFGCAPSNVDKLVNATLEEIGKIRKNGAQAVDIEKYLAEERRTTETQLKQNRFWSGYLASSYQLNENPLRVLTYLDSLKKITPESLKSAANTYLSGDNMIKFVLLPEKK</sequence>
<protein>
    <submittedName>
        <fullName evidence="12">Peptidase M16</fullName>
    </submittedName>
</protein>
<keyword evidence="9" id="KW-0732">Signal</keyword>
<keyword evidence="4" id="KW-0479">Metal-binding</keyword>
<evidence type="ECO:0000259" key="11">
    <source>
        <dbReference type="Pfam" id="PF05193"/>
    </source>
</evidence>
<dbReference type="GO" id="GO:0006508">
    <property type="term" value="P:proteolysis"/>
    <property type="evidence" value="ECO:0007669"/>
    <property type="project" value="UniProtKB-KW"/>
</dbReference>
<evidence type="ECO:0000259" key="10">
    <source>
        <dbReference type="Pfam" id="PF00675"/>
    </source>
</evidence>
<keyword evidence="5" id="KW-0378">Hydrolase</keyword>
<dbReference type="Gene3D" id="3.30.830.10">
    <property type="entry name" value="Metalloenzyme, LuxS/M16 peptidase-like"/>
    <property type="match status" value="4"/>
</dbReference>
<evidence type="ECO:0000256" key="2">
    <source>
        <dbReference type="ARBA" id="ARBA00007261"/>
    </source>
</evidence>
<evidence type="ECO:0000256" key="8">
    <source>
        <dbReference type="RuleBase" id="RU004447"/>
    </source>
</evidence>
<dbReference type="InterPro" id="IPR007863">
    <property type="entry name" value="Peptidase_M16_C"/>
</dbReference>
<keyword evidence="6" id="KW-0862">Zinc</keyword>
<keyword evidence="3" id="KW-0645">Protease</keyword>
<evidence type="ECO:0000256" key="4">
    <source>
        <dbReference type="ARBA" id="ARBA00022723"/>
    </source>
</evidence>
<keyword evidence="13" id="KW-1185">Reference proteome</keyword>
<evidence type="ECO:0000256" key="3">
    <source>
        <dbReference type="ARBA" id="ARBA00022670"/>
    </source>
</evidence>
<feature type="chain" id="PRO_5015726227" evidence="9">
    <location>
        <begin position="25"/>
        <end position="946"/>
    </location>
</feature>
<evidence type="ECO:0000256" key="9">
    <source>
        <dbReference type="SAM" id="SignalP"/>
    </source>
</evidence>
<organism evidence="12 13">
    <name type="scientific">Pararcticibacter amylolyticus</name>
    <dbReference type="NCBI Taxonomy" id="2173175"/>
    <lineage>
        <taxon>Bacteria</taxon>
        <taxon>Pseudomonadati</taxon>
        <taxon>Bacteroidota</taxon>
        <taxon>Sphingobacteriia</taxon>
        <taxon>Sphingobacteriales</taxon>
        <taxon>Sphingobacteriaceae</taxon>
        <taxon>Pararcticibacter</taxon>
    </lineage>
</organism>
<evidence type="ECO:0000313" key="12">
    <source>
        <dbReference type="EMBL" id="PWG82576.1"/>
    </source>
</evidence>
<feature type="domain" description="Peptidase M16 N-terminal" evidence="10">
    <location>
        <begin position="63"/>
        <end position="180"/>
    </location>
</feature>
<dbReference type="InterPro" id="IPR001431">
    <property type="entry name" value="Pept_M16_Zn_BS"/>
</dbReference>
<dbReference type="Pfam" id="PF05193">
    <property type="entry name" value="Peptidase_M16_C"/>
    <property type="match status" value="2"/>
</dbReference>
<dbReference type="GO" id="GO:0046872">
    <property type="term" value="F:metal ion binding"/>
    <property type="evidence" value="ECO:0007669"/>
    <property type="project" value="UniProtKB-KW"/>
</dbReference>
<dbReference type="Proteomes" id="UP000245647">
    <property type="component" value="Unassembled WGS sequence"/>
</dbReference>
<evidence type="ECO:0000256" key="7">
    <source>
        <dbReference type="ARBA" id="ARBA00023049"/>
    </source>
</evidence>
<gene>
    <name evidence="12" type="ORF">DDR33_01565</name>
</gene>
<dbReference type="RefSeq" id="WP_109413995.1">
    <property type="nucleotide sequence ID" value="NZ_QEAS01000001.1"/>
</dbReference>
<dbReference type="PROSITE" id="PS00143">
    <property type="entry name" value="INSULINASE"/>
    <property type="match status" value="1"/>
</dbReference>
<feature type="signal peptide" evidence="9">
    <location>
        <begin position="1"/>
        <end position="24"/>
    </location>
</feature>
<dbReference type="AlphaFoldDB" id="A0A2U2PMF0"/>
<proteinExistence type="inferred from homology"/>
<evidence type="ECO:0000256" key="5">
    <source>
        <dbReference type="ARBA" id="ARBA00022801"/>
    </source>
</evidence>
<evidence type="ECO:0000256" key="1">
    <source>
        <dbReference type="ARBA" id="ARBA00001947"/>
    </source>
</evidence>
<dbReference type="OrthoDB" id="9811314at2"/>
<evidence type="ECO:0000313" key="13">
    <source>
        <dbReference type="Proteomes" id="UP000245647"/>
    </source>
</evidence>
<comment type="caution">
    <text evidence="12">The sequence shown here is derived from an EMBL/GenBank/DDBJ whole genome shotgun (WGS) entry which is preliminary data.</text>
</comment>
<dbReference type="PANTHER" id="PTHR43690">
    <property type="entry name" value="NARDILYSIN"/>
    <property type="match status" value="1"/>
</dbReference>
<comment type="similarity">
    <text evidence="2 8">Belongs to the peptidase M16 family.</text>
</comment>
<dbReference type="EMBL" id="QEAS01000001">
    <property type="protein sequence ID" value="PWG82576.1"/>
    <property type="molecule type" value="Genomic_DNA"/>
</dbReference>
<dbReference type="InterPro" id="IPR011249">
    <property type="entry name" value="Metalloenz_LuxS/M16"/>
</dbReference>
<dbReference type="GO" id="GO:0004222">
    <property type="term" value="F:metalloendopeptidase activity"/>
    <property type="evidence" value="ECO:0007669"/>
    <property type="project" value="InterPro"/>
</dbReference>
<reference evidence="12 13" key="1">
    <citation type="submission" date="2018-04" db="EMBL/GenBank/DDBJ databases">
        <title>Pedobacter chongqingensis sp. nov., isolated from a rottenly hemp rope.</title>
        <authorList>
            <person name="Cai Y."/>
        </authorList>
    </citation>
    <scope>NUCLEOTIDE SEQUENCE [LARGE SCALE GENOMIC DNA]</scope>
    <source>
        <strain evidence="12 13">FJ4-8</strain>
    </source>
</reference>
<feature type="domain" description="Peptidase M16 C-terminal" evidence="11">
    <location>
        <begin position="220"/>
        <end position="400"/>
    </location>
</feature>
<comment type="cofactor">
    <cofactor evidence="1">
        <name>Zn(2+)</name>
        <dbReference type="ChEBI" id="CHEBI:29105"/>
    </cofactor>
</comment>
<dbReference type="InterPro" id="IPR011765">
    <property type="entry name" value="Pept_M16_N"/>
</dbReference>
<dbReference type="SUPFAM" id="SSF63411">
    <property type="entry name" value="LuxS/MPP-like metallohydrolase"/>
    <property type="match status" value="4"/>
</dbReference>
<name>A0A2U2PMF0_9SPHI</name>
<dbReference type="Pfam" id="PF00675">
    <property type="entry name" value="Peptidase_M16"/>
    <property type="match status" value="1"/>
</dbReference>
<dbReference type="PANTHER" id="PTHR43690:SF34">
    <property type="entry name" value="ZINC PROTEASE PQQL-LIKE"/>
    <property type="match status" value="1"/>
</dbReference>
<accession>A0A2U2PMF0</accession>